<name>A0AAN7HML2_9PEZI</name>
<evidence type="ECO:0000256" key="5">
    <source>
        <dbReference type="ARBA" id="ARBA00023134"/>
    </source>
</evidence>
<evidence type="ECO:0000313" key="9">
    <source>
        <dbReference type="Proteomes" id="UP001303647"/>
    </source>
</evidence>
<dbReference type="GO" id="GO:0003924">
    <property type="term" value="F:GTPase activity"/>
    <property type="evidence" value="ECO:0007669"/>
    <property type="project" value="UniProtKB-UniRule"/>
</dbReference>
<feature type="region of interest" description="Disordered" evidence="7">
    <location>
        <begin position="382"/>
        <end position="407"/>
    </location>
</feature>
<comment type="similarity">
    <text evidence="2 6">Belongs to the GTR/RAG GTP-binding protein family.</text>
</comment>
<dbReference type="GO" id="GO:0010507">
    <property type="term" value="P:negative regulation of autophagy"/>
    <property type="evidence" value="ECO:0007669"/>
    <property type="project" value="TreeGrafter"/>
</dbReference>
<accession>A0AAN7HML2</accession>
<comment type="subunit">
    <text evidence="6">Component of the GSE complex.</text>
</comment>
<feature type="region of interest" description="Disordered" evidence="7">
    <location>
        <begin position="181"/>
        <end position="213"/>
    </location>
</feature>
<keyword evidence="5 6" id="KW-0342">GTP-binding</keyword>
<comment type="function">
    <text evidence="6">GTPase involved in activation of the TORC1 signaling pathway, which promotes growth and represses autophagy in nutrient-rich conditions.</text>
</comment>
<evidence type="ECO:0000256" key="6">
    <source>
        <dbReference type="RuleBase" id="RU367014"/>
    </source>
</evidence>
<proteinExistence type="inferred from homology"/>
<dbReference type="InterPro" id="IPR027417">
    <property type="entry name" value="P-loop_NTPase"/>
</dbReference>
<dbReference type="GO" id="GO:0000329">
    <property type="term" value="C:fungal-type vacuole membrane"/>
    <property type="evidence" value="ECO:0007669"/>
    <property type="project" value="TreeGrafter"/>
</dbReference>
<dbReference type="InterPro" id="IPR039397">
    <property type="entry name" value="RagA/B"/>
</dbReference>
<comment type="subcellular location">
    <subcellularLocation>
        <location evidence="1">Cytoplasm</location>
    </subcellularLocation>
</comment>
<dbReference type="GO" id="GO:1904263">
    <property type="term" value="P:positive regulation of TORC1 signaling"/>
    <property type="evidence" value="ECO:0007669"/>
    <property type="project" value="TreeGrafter"/>
</dbReference>
<dbReference type="SUPFAM" id="SSF52540">
    <property type="entry name" value="P-loop containing nucleoside triphosphate hydrolases"/>
    <property type="match status" value="1"/>
</dbReference>
<gene>
    <name evidence="8" type="ORF">C7999DRAFT_15171</name>
</gene>
<evidence type="ECO:0000256" key="1">
    <source>
        <dbReference type="ARBA" id="ARBA00004496"/>
    </source>
</evidence>
<dbReference type="GO" id="GO:0005634">
    <property type="term" value="C:nucleus"/>
    <property type="evidence" value="ECO:0007669"/>
    <property type="project" value="TreeGrafter"/>
</dbReference>
<dbReference type="FunFam" id="3.30.450.190:FF:000002">
    <property type="entry name" value="Ras-related GTP-binding protein A"/>
    <property type="match status" value="1"/>
</dbReference>
<dbReference type="Pfam" id="PF04670">
    <property type="entry name" value="Gtr1_RagA"/>
    <property type="match status" value="1"/>
</dbReference>
<dbReference type="Gene3D" id="3.40.50.300">
    <property type="entry name" value="P-loop containing nucleotide triphosphate hydrolases"/>
    <property type="match status" value="2"/>
</dbReference>
<evidence type="ECO:0000313" key="8">
    <source>
        <dbReference type="EMBL" id="KAK4246710.1"/>
    </source>
</evidence>
<dbReference type="PANTHER" id="PTHR11259:SF1">
    <property type="entry name" value="RAS-RELATED GTP-BINDING PROTEIN"/>
    <property type="match status" value="1"/>
</dbReference>
<protein>
    <recommendedName>
        <fullName evidence="6">GTP-binding protein</fullName>
    </recommendedName>
</protein>
<evidence type="ECO:0000256" key="2">
    <source>
        <dbReference type="ARBA" id="ARBA00007756"/>
    </source>
</evidence>
<keyword evidence="3" id="KW-0963">Cytoplasm</keyword>
<organism evidence="8 9">
    <name type="scientific">Corynascus novoguineensis</name>
    <dbReference type="NCBI Taxonomy" id="1126955"/>
    <lineage>
        <taxon>Eukaryota</taxon>
        <taxon>Fungi</taxon>
        <taxon>Dikarya</taxon>
        <taxon>Ascomycota</taxon>
        <taxon>Pezizomycotina</taxon>
        <taxon>Sordariomycetes</taxon>
        <taxon>Sordariomycetidae</taxon>
        <taxon>Sordariales</taxon>
        <taxon>Chaetomiaceae</taxon>
        <taxon>Corynascus</taxon>
    </lineage>
</organism>
<evidence type="ECO:0000256" key="3">
    <source>
        <dbReference type="ARBA" id="ARBA00022490"/>
    </source>
</evidence>
<reference evidence="8" key="1">
    <citation type="journal article" date="2023" name="Mol. Phylogenet. Evol.">
        <title>Genome-scale phylogeny and comparative genomics of the fungal order Sordariales.</title>
        <authorList>
            <person name="Hensen N."/>
            <person name="Bonometti L."/>
            <person name="Westerberg I."/>
            <person name="Brannstrom I.O."/>
            <person name="Guillou S."/>
            <person name="Cros-Aarteil S."/>
            <person name="Calhoun S."/>
            <person name="Haridas S."/>
            <person name="Kuo A."/>
            <person name="Mondo S."/>
            <person name="Pangilinan J."/>
            <person name="Riley R."/>
            <person name="LaButti K."/>
            <person name="Andreopoulos B."/>
            <person name="Lipzen A."/>
            <person name="Chen C."/>
            <person name="Yan M."/>
            <person name="Daum C."/>
            <person name="Ng V."/>
            <person name="Clum A."/>
            <person name="Steindorff A."/>
            <person name="Ohm R.A."/>
            <person name="Martin F."/>
            <person name="Silar P."/>
            <person name="Natvig D.O."/>
            <person name="Lalanne C."/>
            <person name="Gautier V."/>
            <person name="Ament-Velasquez S.L."/>
            <person name="Kruys A."/>
            <person name="Hutchinson M.I."/>
            <person name="Powell A.J."/>
            <person name="Barry K."/>
            <person name="Miller A.N."/>
            <person name="Grigoriev I.V."/>
            <person name="Debuchy R."/>
            <person name="Gladieux P."/>
            <person name="Hiltunen Thoren M."/>
            <person name="Johannesson H."/>
        </authorList>
    </citation>
    <scope>NUCLEOTIDE SEQUENCE</scope>
    <source>
        <strain evidence="8">CBS 359.72</strain>
    </source>
</reference>
<reference evidence="8" key="2">
    <citation type="submission" date="2023-05" db="EMBL/GenBank/DDBJ databases">
        <authorList>
            <consortium name="Lawrence Berkeley National Laboratory"/>
            <person name="Steindorff A."/>
            <person name="Hensen N."/>
            <person name="Bonometti L."/>
            <person name="Westerberg I."/>
            <person name="Brannstrom I.O."/>
            <person name="Guillou S."/>
            <person name="Cros-Aarteil S."/>
            <person name="Calhoun S."/>
            <person name="Haridas S."/>
            <person name="Kuo A."/>
            <person name="Mondo S."/>
            <person name="Pangilinan J."/>
            <person name="Riley R."/>
            <person name="Labutti K."/>
            <person name="Andreopoulos B."/>
            <person name="Lipzen A."/>
            <person name="Chen C."/>
            <person name="Yanf M."/>
            <person name="Daum C."/>
            <person name="Ng V."/>
            <person name="Clum A."/>
            <person name="Ohm R."/>
            <person name="Martin F."/>
            <person name="Silar P."/>
            <person name="Natvig D."/>
            <person name="Lalanne C."/>
            <person name="Gautier V."/>
            <person name="Ament-Velasquez S.L."/>
            <person name="Kruys A."/>
            <person name="Hutchinson M.I."/>
            <person name="Powell A.J."/>
            <person name="Barry K."/>
            <person name="Miller A.N."/>
            <person name="Grigoriev I.V."/>
            <person name="Debuchy R."/>
            <person name="Gladieux P."/>
            <person name="Thoren M.H."/>
            <person name="Johannesson H."/>
        </authorList>
    </citation>
    <scope>NUCLEOTIDE SEQUENCE</scope>
    <source>
        <strain evidence="8">CBS 359.72</strain>
    </source>
</reference>
<keyword evidence="4 6" id="KW-0547">Nucleotide-binding</keyword>
<dbReference type="Proteomes" id="UP001303647">
    <property type="component" value="Unassembled WGS sequence"/>
</dbReference>
<dbReference type="GO" id="GO:0005525">
    <property type="term" value="F:GTP binding"/>
    <property type="evidence" value="ECO:0007669"/>
    <property type="project" value="UniProtKB-UniRule"/>
</dbReference>
<comment type="caution">
    <text evidence="8">The sequence shown here is derived from an EMBL/GenBank/DDBJ whole genome shotgun (WGS) entry which is preliminary data.</text>
</comment>
<evidence type="ECO:0000256" key="7">
    <source>
        <dbReference type="SAM" id="MobiDB-lite"/>
    </source>
</evidence>
<dbReference type="GO" id="GO:0009267">
    <property type="term" value="P:cellular response to starvation"/>
    <property type="evidence" value="ECO:0007669"/>
    <property type="project" value="TreeGrafter"/>
</dbReference>
<sequence>MGASPAVAGVDPTSPSAAHAQLKKVKKQKVLLMGKSGSGKSSMRSIIFSNYLARDTRRLGATIDIDLSHVKFLGNLTLNLWDCGGQEAFMENYLSQQRAHVFSNVGVLIYVFDIESRDIERDLATYVNIISALVQYSRDAKVFVLIHKMDLIQPLMREEVFEHRAALVRRKTSEAVAIVHKQKPEQGSSGQQQQQQQQQPTSSPSPSSSTQLEPPISLQLFATSIWDQSLYKAWASIIHDLVPNLSVIETQLASLGLAIDADEILLFERTSFLVVSRWTSAEGEGNPYGDRFERMSNILKSWKHTCSKYTGTPRNAEQFSDFEYKMGATFSMFATKFTTNTYILVCMPPGEARFNSAKLNVAAARSWFKFLDGPVVSAQQVGGSGPGATMGVPSSYGADGAAGTHEN</sequence>
<dbReference type="GO" id="GO:1990131">
    <property type="term" value="C:Gtr1-Gtr2 GTPase complex"/>
    <property type="evidence" value="ECO:0007669"/>
    <property type="project" value="UniProtKB-UniRule"/>
</dbReference>
<evidence type="ECO:0000256" key="4">
    <source>
        <dbReference type="ARBA" id="ARBA00022741"/>
    </source>
</evidence>
<dbReference type="AlphaFoldDB" id="A0AAN7HML2"/>
<dbReference type="InterPro" id="IPR006762">
    <property type="entry name" value="Gtr1_RagA"/>
</dbReference>
<dbReference type="CDD" id="cd11384">
    <property type="entry name" value="RagA_like"/>
    <property type="match status" value="1"/>
</dbReference>
<keyword evidence="9" id="KW-1185">Reference proteome</keyword>
<dbReference type="PANTHER" id="PTHR11259">
    <property type="entry name" value="RAS-RELATED GTP BINDING RAG/GTR YEAST"/>
    <property type="match status" value="1"/>
</dbReference>
<dbReference type="Gene3D" id="3.30.450.190">
    <property type="match status" value="1"/>
</dbReference>
<feature type="compositionally biased region" description="Low complexity" evidence="7">
    <location>
        <begin position="186"/>
        <end position="211"/>
    </location>
</feature>
<dbReference type="EMBL" id="MU857668">
    <property type="protein sequence ID" value="KAK4246710.1"/>
    <property type="molecule type" value="Genomic_DNA"/>
</dbReference>